<comment type="caution">
    <text evidence="1">The sequence shown here is derived from an EMBL/GenBank/DDBJ whole genome shotgun (WGS) entry which is preliminary data.</text>
</comment>
<dbReference type="Gene3D" id="3.40.50.150">
    <property type="entry name" value="Vaccinia Virus protein VP39"/>
    <property type="match status" value="1"/>
</dbReference>
<protein>
    <recommendedName>
        <fullName evidence="3">Methyltransferase domain-containing protein</fullName>
    </recommendedName>
</protein>
<dbReference type="SUPFAM" id="SSF53335">
    <property type="entry name" value="S-adenosyl-L-methionine-dependent methyltransferases"/>
    <property type="match status" value="1"/>
</dbReference>
<evidence type="ECO:0008006" key="3">
    <source>
        <dbReference type="Google" id="ProtNLM"/>
    </source>
</evidence>
<dbReference type="AlphaFoldDB" id="A0A4S3IY51"/>
<organism evidence="1 2">
    <name type="scientific">Aspergillus tanneri</name>
    <dbReference type="NCBI Taxonomy" id="1220188"/>
    <lineage>
        <taxon>Eukaryota</taxon>
        <taxon>Fungi</taxon>
        <taxon>Dikarya</taxon>
        <taxon>Ascomycota</taxon>
        <taxon>Pezizomycotina</taxon>
        <taxon>Eurotiomycetes</taxon>
        <taxon>Eurotiomycetidae</taxon>
        <taxon>Eurotiales</taxon>
        <taxon>Aspergillaceae</taxon>
        <taxon>Aspergillus</taxon>
        <taxon>Aspergillus subgen. Circumdati</taxon>
    </lineage>
</organism>
<reference evidence="1 2" key="1">
    <citation type="submission" date="2019-03" db="EMBL/GenBank/DDBJ databases">
        <title>The genome sequence of a newly discovered highly antifungal drug resistant Aspergillus species, Aspergillus tanneri NIH 1004.</title>
        <authorList>
            <person name="Mounaud S."/>
            <person name="Singh I."/>
            <person name="Joardar V."/>
            <person name="Pakala S."/>
            <person name="Pakala S."/>
            <person name="Venepally P."/>
            <person name="Hoover J."/>
            <person name="Nierman W."/>
            <person name="Chung J."/>
            <person name="Losada L."/>
        </authorList>
    </citation>
    <scope>NUCLEOTIDE SEQUENCE [LARGE SCALE GENOMIC DNA]</scope>
    <source>
        <strain evidence="1 2">NIH1004</strain>
    </source>
</reference>
<dbReference type="Proteomes" id="UP000308092">
    <property type="component" value="Unassembled WGS sequence"/>
</dbReference>
<dbReference type="STRING" id="1220188.A0A4S3IY51"/>
<sequence>MDGIIQQITKSNTPGQLTKTGVGHWAIEFADRNPDSHVYGVDLVYMQDEWVPVNCEFLIDDLTEQDWHTPFQNIDIIHIGSLGAVCLEEWLRFGIPQFGYKNPATKRPFIVSTTTWMMPIGEAGGF</sequence>
<gene>
    <name evidence="1" type="ORF">EYZ11_013247</name>
</gene>
<dbReference type="VEuPathDB" id="FungiDB:EYZ11_013247"/>
<proteinExistence type="predicted"/>
<evidence type="ECO:0000313" key="1">
    <source>
        <dbReference type="EMBL" id="THC87306.1"/>
    </source>
</evidence>
<dbReference type="InterPro" id="IPR029063">
    <property type="entry name" value="SAM-dependent_MTases_sf"/>
</dbReference>
<accession>A0A4S3IY51</accession>
<evidence type="ECO:0000313" key="2">
    <source>
        <dbReference type="Proteomes" id="UP000308092"/>
    </source>
</evidence>
<keyword evidence="2" id="KW-1185">Reference proteome</keyword>
<name>A0A4S3IY51_9EURO</name>
<dbReference type="EMBL" id="SOSA01001295">
    <property type="protein sequence ID" value="THC87306.1"/>
    <property type="molecule type" value="Genomic_DNA"/>
</dbReference>